<dbReference type="Proteomes" id="UP001153076">
    <property type="component" value="Unassembled WGS sequence"/>
</dbReference>
<comment type="caution">
    <text evidence="3">Lacks conserved residue(s) required for the propagation of feature annotation.</text>
</comment>
<evidence type="ECO:0000259" key="5">
    <source>
        <dbReference type="Pfam" id="PF13456"/>
    </source>
</evidence>
<comment type="similarity">
    <text evidence="3">Belongs to the GRAS family.</text>
</comment>
<feature type="short sequence motif" description="VHIID" evidence="3">
    <location>
        <begin position="689"/>
        <end position="693"/>
    </location>
</feature>
<evidence type="ECO:0000256" key="2">
    <source>
        <dbReference type="ARBA" id="ARBA00023163"/>
    </source>
</evidence>
<comment type="caution">
    <text evidence="6">The sequence shown here is derived from an EMBL/GenBank/DDBJ whole genome shotgun (WGS) entry which is preliminary data.</text>
</comment>
<dbReference type="InterPro" id="IPR002156">
    <property type="entry name" value="RNaseH_domain"/>
</dbReference>
<dbReference type="InterPro" id="IPR012337">
    <property type="entry name" value="RNaseH-like_sf"/>
</dbReference>
<feature type="compositionally biased region" description="Polar residues" evidence="4">
    <location>
        <begin position="386"/>
        <end position="397"/>
    </location>
</feature>
<dbReference type="GO" id="GO:0003676">
    <property type="term" value="F:nucleic acid binding"/>
    <property type="evidence" value="ECO:0007669"/>
    <property type="project" value="InterPro"/>
</dbReference>
<dbReference type="GO" id="GO:0004523">
    <property type="term" value="F:RNA-DNA hybrid ribonuclease activity"/>
    <property type="evidence" value="ECO:0007669"/>
    <property type="project" value="InterPro"/>
</dbReference>
<name>A0A9Q1KZX3_9CARY</name>
<feature type="region of interest" description="SAW" evidence="3">
    <location>
        <begin position="877"/>
        <end position="952"/>
    </location>
</feature>
<feature type="region of interest" description="Leucine repeat I (LRI)" evidence="3">
    <location>
        <begin position="579"/>
        <end position="639"/>
    </location>
</feature>
<evidence type="ECO:0000256" key="4">
    <source>
        <dbReference type="SAM" id="MobiDB-lite"/>
    </source>
</evidence>
<dbReference type="PANTHER" id="PTHR31636">
    <property type="entry name" value="OSJNBA0084A10.13 PROTEIN-RELATED"/>
    <property type="match status" value="1"/>
</dbReference>
<feature type="compositionally biased region" description="Basic residues" evidence="4">
    <location>
        <begin position="557"/>
        <end position="571"/>
    </location>
</feature>
<dbReference type="PROSITE" id="PS50985">
    <property type="entry name" value="GRAS"/>
    <property type="match status" value="1"/>
</dbReference>
<dbReference type="SUPFAM" id="SSF53098">
    <property type="entry name" value="Ribonuclease H-like"/>
    <property type="match status" value="1"/>
</dbReference>
<protein>
    <recommendedName>
        <fullName evidence="5">RNase H type-1 domain-containing protein</fullName>
    </recommendedName>
</protein>
<organism evidence="6 7">
    <name type="scientific">Carnegiea gigantea</name>
    <dbReference type="NCBI Taxonomy" id="171969"/>
    <lineage>
        <taxon>Eukaryota</taxon>
        <taxon>Viridiplantae</taxon>
        <taxon>Streptophyta</taxon>
        <taxon>Embryophyta</taxon>
        <taxon>Tracheophyta</taxon>
        <taxon>Spermatophyta</taxon>
        <taxon>Magnoliopsida</taxon>
        <taxon>eudicotyledons</taxon>
        <taxon>Gunneridae</taxon>
        <taxon>Pentapetalae</taxon>
        <taxon>Caryophyllales</taxon>
        <taxon>Cactineae</taxon>
        <taxon>Cactaceae</taxon>
        <taxon>Cactoideae</taxon>
        <taxon>Echinocereeae</taxon>
        <taxon>Carnegiea</taxon>
    </lineage>
</organism>
<feature type="region of interest" description="Disordered" evidence="4">
    <location>
        <begin position="384"/>
        <end position="410"/>
    </location>
</feature>
<keyword evidence="2" id="KW-0804">Transcription</keyword>
<sequence>MVMEARLRGLLAYGDPFGSVMSPLGSSYLGEVCAGVLPTVVNAAKRVSGFHTGCGVYGHLEESDVQALLECPLAFHIWERSGLDESLWASKFRSPRDCLQAALQRLSNDQFGDFLAVLWECWNARNRFIFKGVDGNLGVIRVRAINFVKSFQEHREDCSSGMLNTCAPISWKPPMIGHVKLNFDGAYLSGKLWGWGFVVRNHDGDIILAGTKHGDGFAGASVEEARDCLFGLENAYNMGIRNITIKGDCLFLIEMLRSDSVHDNVAGLPKPILMLNFNPVPLPGFLEPQKPFNADRHIGSFQCYGLDDDPAPLNDPNYIVCQSSYPDGDITQMPDFPDDCLKFINDILMEEDLDNPPISLQDYNALQATEKSLYDALGEAYPASSDPLQSSVGQSTESSDDPDRSSGIDKWGNRYCPTSLNVVETNWLANQSHLDLSQMFDAAAHPLQSNCHSFVSSNNFDHSMDGLPDSPISTLSVNETRKEESVIRSRSRRNHQRGGAYLEERSSKQIASSNEEYGEMERFDDVLICSEGNDDISPCTRKTPVHGAEDNSEPKGKSRGSKSKSKSRVKKKSNEGEAVDLRTQLIQCAEAVASFELKSANELLRRIRQHASPLGDSVQRVAHYFANGLEARLAGTGSESYKDFAGKKFSSYDILRGYKSYVQAVPFQRTTMFLTNQTILKLAEKATRVHIIDFGIFFGFQWPCLVQNLSRRPQGSPLLKITGVDHPQSGFRPAQKVEEAGRRLAGYCERFGVPFEFHPIAQRWHTLKPEHFKIESNELVVVTCFYQSGKLPDETVDVNSPRDHVLRLIRGLNPDLFIHGVINGTFNAPFFITRFKEALYHYSSLFDVFDATIGRESHERLLTENYLYGKDALNIVACEGNERIERPETYKQWQVRKLRAGFKQVPLDQDSVNRARAMVKANYNKDFMVEQDRNWMVQGWKGRILSAISCWKPA</sequence>
<dbReference type="EMBL" id="JAKOGI010000003">
    <property type="protein sequence ID" value="KAJ8452603.1"/>
    <property type="molecule type" value="Genomic_DNA"/>
</dbReference>
<dbReference type="CDD" id="cd06222">
    <property type="entry name" value="RNase_H_like"/>
    <property type="match status" value="1"/>
</dbReference>
<evidence type="ECO:0000313" key="7">
    <source>
        <dbReference type="Proteomes" id="UP001153076"/>
    </source>
</evidence>
<evidence type="ECO:0000313" key="6">
    <source>
        <dbReference type="EMBL" id="KAJ8452603.1"/>
    </source>
</evidence>
<reference evidence="6" key="1">
    <citation type="submission" date="2022-04" db="EMBL/GenBank/DDBJ databases">
        <title>Carnegiea gigantea Genome sequencing and assembly v2.</title>
        <authorList>
            <person name="Copetti D."/>
            <person name="Sanderson M.J."/>
            <person name="Burquez A."/>
            <person name="Wojciechowski M.F."/>
        </authorList>
    </citation>
    <scope>NUCLEOTIDE SEQUENCE</scope>
    <source>
        <strain evidence="6">SGP5-SGP5p</strain>
        <tissue evidence="6">Aerial part</tissue>
    </source>
</reference>
<dbReference type="Pfam" id="PF13456">
    <property type="entry name" value="RVT_3"/>
    <property type="match status" value="1"/>
</dbReference>
<dbReference type="OrthoDB" id="47276at2759"/>
<feature type="domain" description="RNase H type-1" evidence="5">
    <location>
        <begin position="182"/>
        <end position="261"/>
    </location>
</feature>
<dbReference type="AlphaFoldDB" id="A0A9Q1KZX3"/>
<dbReference type="Pfam" id="PF03514">
    <property type="entry name" value="GRAS"/>
    <property type="match status" value="1"/>
</dbReference>
<keyword evidence="1" id="KW-0805">Transcription regulation</keyword>
<dbReference type="InterPro" id="IPR005202">
    <property type="entry name" value="TF_GRAS"/>
</dbReference>
<feature type="region of interest" description="Disordered" evidence="4">
    <location>
        <begin position="481"/>
        <end position="516"/>
    </location>
</feature>
<feature type="region of interest" description="Disordered" evidence="4">
    <location>
        <begin position="535"/>
        <end position="576"/>
    </location>
</feature>
<keyword evidence="7" id="KW-1185">Reference proteome</keyword>
<evidence type="ECO:0000256" key="1">
    <source>
        <dbReference type="ARBA" id="ARBA00023015"/>
    </source>
</evidence>
<dbReference type="Gene3D" id="3.30.420.10">
    <property type="entry name" value="Ribonuclease H-like superfamily/Ribonuclease H"/>
    <property type="match status" value="1"/>
</dbReference>
<feature type="region of interest" description="Leucine repeat II (LRII)" evidence="3">
    <location>
        <begin position="739"/>
        <end position="771"/>
    </location>
</feature>
<feature type="region of interest" description="VHIID" evidence="3">
    <location>
        <begin position="658"/>
        <end position="723"/>
    </location>
</feature>
<dbReference type="InterPro" id="IPR036397">
    <property type="entry name" value="RNaseH_sf"/>
</dbReference>
<gene>
    <name evidence="6" type="ORF">Cgig2_004939</name>
</gene>
<evidence type="ECO:0000256" key="3">
    <source>
        <dbReference type="PROSITE-ProRule" id="PRU01191"/>
    </source>
</evidence>
<feature type="compositionally biased region" description="Basic and acidic residues" evidence="4">
    <location>
        <begin position="547"/>
        <end position="556"/>
    </location>
</feature>
<accession>A0A9Q1KZX3</accession>
<proteinExistence type="inferred from homology"/>
<dbReference type="InterPro" id="IPR044730">
    <property type="entry name" value="RNase_H-like_dom_plant"/>
</dbReference>